<evidence type="ECO:0000313" key="3">
    <source>
        <dbReference type="EMBL" id="KAK2564190.1"/>
    </source>
</evidence>
<name>A0AAD9QNF8_ACRCE</name>
<reference evidence="3" key="2">
    <citation type="journal article" date="2023" name="Science">
        <title>Genomic signatures of disease resistance in endangered staghorn corals.</title>
        <authorList>
            <person name="Vollmer S.V."/>
            <person name="Selwyn J.D."/>
            <person name="Despard B.A."/>
            <person name="Roesel C.L."/>
        </authorList>
    </citation>
    <scope>NUCLEOTIDE SEQUENCE</scope>
    <source>
        <strain evidence="3">K2</strain>
    </source>
</reference>
<feature type="coiled-coil region" evidence="1">
    <location>
        <begin position="36"/>
        <end position="70"/>
    </location>
</feature>
<reference evidence="3" key="1">
    <citation type="journal article" date="2023" name="G3 (Bethesda)">
        <title>Whole genome assembly and annotation of the endangered Caribbean coral Acropora cervicornis.</title>
        <authorList>
            <person name="Selwyn J.D."/>
            <person name="Vollmer S.V."/>
        </authorList>
    </citation>
    <scope>NUCLEOTIDE SEQUENCE</scope>
    <source>
        <strain evidence="3">K2</strain>
    </source>
</reference>
<dbReference type="InterPro" id="IPR005135">
    <property type="entry name" value="Endo/exonuclease/phosphatase"/>
</dbReference>
<sequence>MTNVDMKVEVAAAMKSYLTSQDFNEIISKAVKEVVGQAMESILKELKAEIAVLEGKVKILEDTVEKVTTKANDNEQFSRRQNVRVTGKKEEGANRAIIVRLKTYKDKLTILRNRKNLRGSGFYINEDLTKMISFVGLVTGRLRMIYFQLVLDKIRALPQQYIIVMLGDFNAHYDVANPSGNSDVGGKLNSFLESNNFAQLIAEPTRVTSNSSTMLDLVITNCPERFRVSGTLSPPSNCHHSVIFANLNRELPQLDWFSLCDDTNDIDAFYSCWFSHFRSVIEKYIPLKTVTIRPNDKPWMDNKVRLAIRRNRLLRIHNLRPCPVTWESYRAQRIIVTSLIRFAKKSFYESPNKELSNPDINCKKWWSITNSVCGR</sequence>
<dbReference type="Proteomes" id="UP001249851">
    <property type="component" value="Unassembled WGS sequence"/>
</dbReference>
<dbReference type="AlphaFoldDB" id="A0AAD9QNF8"/>
<evidence type="ECO:0000313" key="4">
    <source>
        <dbReference type="Proteomes" id="UP001249851"/>
    </source>
</evidence>
<accession>A0AAD9QNF8</accession>
<keyword evidence="4" id="KW-1185">Reference proteome</keyword>
<proteinExistence type="predicted"/>
<dbReference type="InterPro" id="IPR036691">
    <property type="entry name" value="Endo/exonu/phosph_ase_sf"/>
</dbReference>
<dbReference type="Pfam" id="PF14529">
    <property type="entry name" value="Exo_endo_phos_2"/>
    <property type="match status" value="1"/>
</dbReference>
<protein>
    <recommendedName>
        <fullName evidence="2">Endonuclease/exonuclease/phosphatase domain-containing protein</fullName>
    </recommendedName>
</protein>
<comment type="caution">
    <text evidence="3">The sequence shown here is derived from an EMBL/GenBank/DDBJ whole genome shotgun (WGS) entry which is preliminary data.</text>
</comment>
<evidence type="ECO:0000259" key="2">
    <source>
        <dbReference type="Pfam" id="PF14529"/>
    </source>
</evidence>
<gene>
    <name evidence="3" type="ORF">P5673_012434</name>
</gene>
<dbReference type="PANTHER" id="PTHR47510">
    <property type="entry name" value="REVERSE TRANSCRIPTASE DOMAIN-CONTAINING PROTEIN"/>
    <property type="match status" value="1"/>
</dbReference>
<organism evidence="3 4">
    <name type="scientific">Acropora cervicornis</name>
    <name type="common">Staghorn coral</name>
    <dbReference type="NCBI Taxonomy" id="6130"/>
    <lineage>
        <taxon>Eukaryota</taxon>
        <taxon>Metazoa</taxon>
        <taxon>Cnidaria</taxon>
        <taxon>Anthozoa</taxon>
        <taxon>Hexacorallia</taxon>
        <taxon>Scleractinia</taxon>
        <taxon>Astrocoeniina</taxon>
        <taxon>Acroporidae</taxon>
        <taxon>Acropora</taxon>
    </lineage>
</organism>
<feature type="domain" description="Endonuclease/exonuclease/phosphatase" evidence="2">
    <location>
        <begin position="153"/>
        <end position="243"/>
    </location>
</feature>
<dbReference type="PANTHER" id="PTHR47510:SF3">
    <property type="entry name" value="ENDO_EXONUCLEASE_PHOSPHATASE DOMAIN-CONTAINING PROTEIN"/>
    <property type="match status" value="1"/>
</dbReference>
<keyword evidence="1" id="KW-0175">Coiled coil</keyword>
<dbReference type="GO" id="GO:0003824">
    <property type="term" value="F:catalytic activity"/>
    <property type="evidence" value="ECO:0007669"/>
    <property type="project" value="InterPro"/>
</dbReference>
<dbReference type="SUPFAM" id="SSF56219">
    <property type="entry name" value="DNase I-like"/>
    <property type="match status" value="1"/>
</dbReference>
<evidence type="ECO:0000256" key="1">
    <source>
        <dbReference type="SAM" id="Coils"/>
    </source>
</evidence>
<dbReference type="EMBL" id="JARQWQ010000023">
    <property type="protein sequence ID" value="KAK2564190.1"/>
    <property type="molecule type" value="Genomic_DNA"/>
</dbReference>
<dbReference type="Gene3D" id="3.60.10.10">
    <property type="entry name" value="Endonuclease/exonuclease/phosphatase"/>
    <property type="match status" value="1"/>
</dbReference>